<dbReference type="SMART" id="SM00387">
    <property type="entry name" value="HATPase_c"/>
    <property type="match status" value="1"/>
</dbReference>
<dbReference type="Pfam" id="PF00672">
    <property type="entry name" value="HAMP"/>
    <property type="match status" value="1"/>
</dbReference>
<dbReference type="InterPro" id="IPR003594">
    <property type="entry name" value="HATPase_dom"/>
</dbReference>
<evidence type="ECO:0000313" key="19">
    <source>
        <dbReference type="EMBL" id="BDI04670.1"/>
    </source>
</evidence>
<keyword evidence="10" id="KW-0067">ATP-binding</keyword>
<dbReference type="InterPro" id="IPR003661">
    <property type="entry name" value="HisK_dim/P_dom"/>
</dbReference>
<dbReference type="SMART" id="SM00388">
    <property type="entry name" value="HisKA"/>
    <property type="match status" value="1"/>
</dbReference>
<dbReference type="CDD" id="cd00130">
    <property type="entry name" value="PAS"/>
    <property type="match status" value="1"/>
</dbReference>
<dbReference type="InterPro" id="IPR033463">
    <property type="entry name" value="sCache_3"/>
</dbReference>
<protein>
    <recommendedName>
        <fullName evidence="3">histidine kinase</fullName>
        <ecNumber evidence="3">2.7.13.3</ecNumber>
    </recommendedName>
</protein>
<dbReference type="SUPFAM" id="SSF55785">
    <property type="entry name" value="PYP-like sensor domain (PAS domain)"/>
    <property type="match status" value="2"/>
</dbReference>
<dbReference type="Pfam" id="PF13188">
    <property type="entry name" value="PAS_8"/>
    <property type="match status" value="1"/>
</dbReference>
<comment type="catalytic activity">
    <reaction evidence="1">
        <text>ATP + protein L-histidine = ADP + protein N-phospho-L-histidine.</text>
        <dbReference type="EC" id="2.7.13.3"/>
    </reaction>
</comment>
<dbReference type="CDD" id="cd00075">
    <property type="entry name" value="HATPase"/>
    <property type="match status" value="1"/>
</dbReference>
<dbReference type="SMART" id="SM00304">
    <property type="entry name" value="HAMP"/>
    <property type="match status" value="1"/>
</dbReference>
<evidence type="ECO:0000256" key="5">
    <source>
        <dbReference type="ARBA" id="ARBA00022553"/>
    </source>
</evidence>
<keyword evidence="8" id="KW-0547">Nucleotide-binding</keyword>
<dbReference type="Pfam" id="PF00512">
    <property type="entry name" value="HisKA"/>
    <property type="match status" value="1"/>
</dbReference>
<dbReference type="InterPro" id="IPR029151">
    <property type="entry name" value="Sensor-like_sf"/>
</dbReference>
<dbReference type="Pfam" id="PF17202">
    <property type="entry name" value="sCache_3_3"/>
    <property type="match status" value="1"/>
</dbReference>
<keyword evidence="7 15" id="KW-0812">Transmembrane</keyword>
<dbReference type="CDD" id="cd00082">
    <property type="entry name" value="HisKA"/>
    <property type="match status" value="1"/>
</dbReference>
<evidence type="ECO:0000259" key="16">
    <source>
        <dbReference type="PROSITE" id="PS50109"/>
    </source>
</evidence>
<dbReference type="PROSITE" id="PS50112">
    <property type="entry name" value="PAS"/>
    <property type="match status" value="2"/>
</dbReference>
<evidence type="ECO:0000256" key="8">
    <source>
        <dbReference type="ARBA" id="ARBA00022741"/>
    </source>
</evidence>
<dbReference type="Gene3D" id="6.10.340.10">
    <property type="match status" value="1"/>
</dbReference>
<evidence type="ECO:0000256" key="14">
    <source>
        <dbReference type="SAM" id="MobiDB-lite"/>
    </source>
</evidence>
<comment type="subcellular location">
    <subcellularLocation>
        <location evidence="2">Cell membrane</location>
        <topology evidence="2">Multi-pass membrane protein</topology>
    </subcellularLocation>
</comment>
<dbReference type="Gene3D" id="3.30.450.20">
    <property type="entry name" value="PAS domain"/>
    <property type="match status" value="2"/>
</dbReference>
<dbReference type="SUPFAM" id="SSF47384">
    <property type="entry name" value="Homodimeric domain of signal transducing histidine kinase"/>
    <property type="match status" value="1"/>
</dbReference>
<keyword evidence="5" id="KW-0597">Phosphoprotein</keyword>
<accession>A0ABN6PI36</accession>
<dbReference type="InterPro" id="IPR004358">
    <property type="entry name" value="Sig_transdc_His_kin-like_C"/>
</dbReference>
<evidence type="ECO:0000256" key="10">
    <source>
        <dbReference type="ARBA" id="ARBA00022840"/>
    </source>
</evidence>
<name>A0ABN6PI36_9BURK</name>
<keyword evidence="4" id="KW-1003">Cell membrane</keyword>
<keyword evidence="11 15" id="KW-1133">Transmembrane helix</keyword>
<dbReference type="Pfam" id="PF00989">
    <property type="entry name" value="PAS"/>
    <property type="match status" value="1"/>
</dbReference>
<evidence type="ECO:0000256" key="15">
    <source>
        <dbReference type="SAM" id="Phobius"/>
    </source>
</evidence>
<dbReference type="InterPro" id="IPR000014">
    <property type="entry name" value="PAS"/>
</dbReference>
<dbReference type="SUPFAM" id="SSF158472">
    <property type="entry name" value="HAMP domain-like"/>
    <property type="match status" value="1"/>
</dbReference>
<evidence type="ECO:0000256" key="11">
    <source>
        <dbReference type="ARBA" id="ARBA00022989"/>
    </source>
</evidence>
<evidence type="ECO:0000259" key="18">
    <source>
        <dbReference type="PROSITE" id="PS50885"/>
    </source>
</evidence>
<dbReference type="PROSITE" id="PS50885">
    <property type="entry name" value="HAMP"/>
    <property type="match status" value="1"/>
</dbReference>
<dbReference type="Pfam" id="PF02518">
    <property type="entry name" value="HATPase_c"/>
    <property type="match status" value="1"/>
</dbReference>
<evidence type="ECO:0000256" key="4">
    <source>
        <dbReference type="ARBA" id="ARBA00022475"/>
    </source>
</evidence>
<feature type="domain" description="PAS" evidence="17">
    <location>
        <begin position="577"/>
        <end position="625"/>
    </location>
</feature>
<dbReference type="EC" id="2.7.13.3" evidence="3"/>
<keyword evidence="20" id="KW-1185">Reference proteome</keyword>
<dbReference type="NCBIfam" id="TIGR00229">
    <property type="entry name" value="sensory_box"/>
    <property type="match status" value="2"/>
</dbReference>
<feature type="domain" description="PAS" evidence="17">
    <location>
        <begin position="434"/>
        <end position="476"/>
    </location>
</feature>
<evidence type="ECO:0000313" key="20">
    <source>
        <dbReference type="Proteomes" id="UP001057498"/>
    </source>
</evidence>
<evidence type="ECO:0000256" key="1">
    <source>
        <dbReference type="ARBA" id="ARBA00000085"/>
    </source>
</evidence>
<organism evidence="19 20">
    <name type="scientific">Sphaerotilus microaerophilus</name>
    <dbReference type="NCBI Taxonomy" id="2914710"/>
    <lineage>
        <taxon>Bacteria</taxon>
        <taxon>Pseudomonadati</taxon>
        <taxon>Pseudomonadota</taxon>
        <taxon>Betaproteobacteria</taxon>
        <taxon>Burkholderiales</taxon>
        <taxon>Sphaerotilaceae</taxon>
        <taxon>Sphaerotilus</taxon>
    </lineage>
</organism>
<keyword evidence="9" id="KW-0418">Kinase</keyword>
<dbReference type="InterPro" id="IPR035965">
    <property type="entry name" value="PAS-like_dom_sf"/>
</dbReference>
<evidence type="ECO:0000256" key="3">
    <source>
        <dbReference type="ARBA" id="ARBA00012438"/>
    </source>
</evidence>
<evidence type="ECO:0000256" key="6">
    <source>
        <dbReference type="ARBA" id="ARBA00022679"/>
    </source>
</evidence>
<keyword evidence="6" id="KW-0808">Transferase</keyword>
<dbReference type="InterPro" id="IPR036097">
    <property type="entry name" value="HisK_dim/P_sf"/>
</dbReference>
<dbReference type="PANTHER" id="PTHR42878">
    <property type="entry name" value="TWO-COMPONENT HISTIDINE KINASE"/>
    <property type="match status" value="1"/>
</dbReference>
<dbReference type="SUPFAM" id="SSF103190">
    <property type="entry name" value="Sensory domain-like"/>
    <property type="match status" value="1"/>
</dbReference>
<dbReference type="PROSITE" id="PS50109">
    <property type="entry name" value="HIS_KIN"/>
    <property type="match status" value="1"/>
</dbReference>
<dbReference type="InterPro" id="IPR036890">
    <property type="entry name" value="HATPase_C_sf"/>
</dbReference>
<feature type="region of interest" description="Disordered" evidence="14">
    <location>
        <begin position="655"/>
        <end position="676"/>
    </location>
</feature>
<reference evidence="19" key="1">
    <citation type="submission" date="2022-04" db="EMBL/GenBank/DDBJ databases">
        <title>Whole genome sequence of Sphaerotilus sp. FB-5.</title>
        <authorList>
            <person name="Takeda M."/>
            <person name="Narihara S."/>
            <person name="Akimoto M."/>
            <person name="Akimoto R."/>
            <person name="Nishiyashiki S."/>
            <person name="Murakami T."/>
        </authorList>
    </citation>
    <scope>NUCLEOTIDE SEQUENCE</scope>
    <source>
        <strain evidence="19">FB-5</strain>
    </source>
</reference>
<dbReference type="RefSeq" id="WP_251972774.1">
    <property type="nucleotide sequence ID" value="NZ_AP025730.1"/>
</dbReference>
<feature type="domain" description="Histidine kinase" evidence="16">
    <location>
        <begin position="730"/>
        <end position="947"/>
    </location>
</feature>
<dbReference type="InterPro" id="IPR050351">
    <property type="entry name" value="BphY/WalK/GraS-like"/>
</dbReference>
<gene>
    <name evidence="19" type="ORF">CATMQ487_16400</name>
</gene>
<evidence type="ECO:0000256" key="12">
    <source>
        <dbReference type="ARBA" id="ARBA00023012"/>
    </source>
</evidence>
<dbReference type="Gene3D" id="3.30.565.10">
    <property type="entry name" value="Histidine kinase-like ATPase, C-terminal domain"/>
    <property type="match status" value="1"/>
</dbReference>
<evidence type="ECO:0000259" key="17">
    <source>
        <dbReference type="PROSITE" id="PS50112"/>
    </source>
</evidence>
<keyword evidence="13 15" id="KW-0472">Membrane</keyword>
<feature type="transmembrane region" description="Helical" evidence="15">
    <location>
        <begin position="36"/>
        <end position="59"/>
    </location>
</feature>
<evidence type="ECO:0000256" key="7">
    <source>
        <dbReference type="ARBA" id="ARBA00022692"/>
    </source>
</evidence>
<dbReference type="Proteomes" id="UP001057498">
    <property type="component" value="Chromosome"/>
</dbReference>
<sequence length="947" mass="103911">MNSTRPVAAASVLASKLAISRLGRWRQAWNGSLRFRLMALGLMPLVGAFPFVIAVLVLVGGERANSLLSSNLQSNLSAASNYLDQLKTQAATRVSQLARSERLVQLVDDPGSRRELDRHLRTAAEGAGLDFLIAATADGSVIGSSTNVAQGQRIPDSWVIRQARIGVANAAYERFEARQLLAFAPAFPEQARIALEGNQGAETRALLINAAAHFPLSVRVSDVILVGGVLLNRNFPLIEHMREVIYPVGSLPDDAEGMTSIHLGGVSVATSRQRLQGQRAVGTQAAPEAVERVMRAGQHWTGLLDVGGTSYMAGYADLRDGEGQVIGMIGAGFPDTPYQRMTWVLLGMIAGLLALTLLLISVLFLRAGRELTQRLERIAQTMSLVRQGDRQARVGVPLRDDELGRLSQHFDVLLNTIEEQDARQRAAQQAIADEASRRRALFENERDGVVILNADGSVFEANPKAAQMLGCSIDELQRSRLGDWDTGFRQERLDRLLSQGSEGAKEGLFFETTHRRCDGSSYAAEVSVSVATWGERHFVFLLLRDISERKAVEAELARYRSDLERLVEQRTAELNDRSEQLDAIFALSPDGFVSFDGEQRVRFANRAFLRLSGLEMADVVGMDEVAFSRRLQAACRESAPFPQVAQLRAERQRATEAASSSYLPDETPGAPLPPAPAELRRSFELLQPRPRVVEVGIRMAQADNVSQVLYFRDVTRETEVDRMKSEFLSTAAHELRTPMTSIYGFVKLLRMREFDAPRRNDLLSTIAQQSELMITIINQLLDLARIEARRGQDFKFESLALQDVVASVTAGYQPPAGRDSPVIATCAQPLRIRGDSQKLQQALLNIVANAYKYSPGGGAVEIGYRLGDHAGIECHGVEVRDQGIGMTEEQRSHVCERFYRADASGNIPGTGLGMAIVKEIVELHQGELDITSEPGQGTSVTIWIPAA</sequence>
<dbReference type="PANTHER" id="PTHR42878:SF7">
    <property type="entry name" value="SENSOR HISTIDINE KINASE GLRK"/>
    <property type="match status" value="1"/>
</dbReference>
<feature type="transmembrane region" description="Helical" evidence="15">
    <location>
        <begin position="343"/>
        <end position="365"/>
    </location>
</feature>
<dbReference type="InterPro" id="IPR003660">
    <property type="entry name" value="HAMP_dom"/>
</dbReference>
<dbReference type="Gene3D" id="1.10.287.130">
    <property type="match status" value="1"/>
</dbReference>
<dbReference type="SMART" id="SM00091">
    <property type="entry name" value="PAS"/>
    <property type="match status" value="2"/>
</dbReference>
<proteinExistence type="predicted"/>
<dbReference type="InterPro" id="IPR005467">
    <property type="entry name" value="His_kinase_dom"/>
</dbReference>
<feature type="domain" description="HAMP" evidence="18">
    <location>
        <begin position="369"/>
        <end position="422"/>
    </location>
</feature>
<evidence type="ECO:0000256" key="13">
    <source>
        <dbReference type="ARBA" id="ARBA00023136"/>
    </source>
</evidence>
<dbReference type="PRINTS" id="PR00344">
    <property type="entry name" value="BCTRLSENSOR"/>
</dbReference>
<dbReference type="InterPro" id="IPR013767">
    <property type="entry name" value="PAS_fold"/>
</dbReference>
<dbReference type="SUPFAM" id="SSF55874">
    <property type="entry name" value="ATPase domain of HSP90 chaperone/DNA topoisomerase II/histidine kinase"/>
    <property type="match status" value="1"/>
</dbReference>
<keyword evidence="12" id="KW-0902">Two-component regulatory system</keyword>
<evidence type="ECO:0000256" key="9">
    <source>
        <dbReference type="ARBA" id="ARBA00022777"/>
    </source>
</evidence>
<dbReference type="EMBL" id="AP025730">
    <property type="protein sequence ID" value="BDI04670.1"/>
    <property type="molecule type" value="Genomic_DNA"/>
</dbReference>
<evidence type="ECO:0000256" key="2">
    <source>
        <dbReference type="ARBA" id="ARBA00004651"/>
    </source>
</evidence>